<sequence length="115" mass="12000">MIATVWSTLNFTLAFVFELVAVGALAYWGVRTSRSRVAKILRGAGMAVAAMVLWGLFAAPEASLSVPVAAVATKVLVFGGAAAALWQLGHRKLAVAFPLLVVANLAAIHFGHLSL</sequence>
<feature type="transmembrane region" description="Helical" evidence="1">
    <location>
        <begin position="40"/>
        <end position="58"/>
    </location>
</feature>
<feature type="transmembrane region" description="Helical" evidence="1">
    <location>
        <begin position="93"/>
        <end position="112"/>
    </location>
</feature>
<proteinExistence type="predicted"/>
<keyword evidence="3" id="KW-1185">Reference proteome</keyword>
<dbReference type="Proteomes" id="UP000683310">
    <property type="component" value="Chromosome"/>
</dbReference>
<evidence type="ECO:0000313" key="3">
    <source>
        <dbReference type="Proteomes" id="UP000683310"/>
    </source>
</evidence>
<dbReference type="EMBL" id="CP074371">
    <property type="protein sequence ID" value="QVI22254.1"/>
    <property type="molecule type" value="Genomic_DNA"/>
</dbReference>
<reference evidence="2 3" key="1">
    <citation type="submission" date="2021-04" db="EMBL/GenBank/DDBJ databases">
        <title>Nocardia tengchongensis.</title>
        <authorList>
            <person name="Zhuang k."/>
            <person name="Ran Y."/>
            <person name="Li W."/>
        </authorList>
    </citation>
    <scope>NUCLEOTIDE SEQUENCE [LARGE SCALE GENOMIC DNA]</scope>
    <source>
        <strain evidence="2 3">CFH S0057</strain>
    </source>
</reference>
<dbReference type="Pfam" id="PF10823">
    <property type="entry name" value="DUF2568"/>
    <property type="match status" value="1"/>
</dbReference>
<feature type="transmembrane region" description="Helical" evidence="1">
    <location>
        <begin position="6"/>
        <end position="28"/>
    </location>
</feature>
<evidence type="ECO:0000313" key="2">
    <source>
        <dbReference type="EMBL" id="QVI22254.1"/>
    </source>
</evidence>
<evidence type="ECO:0000256" key="1">
    <source>
        <dbReference type="SAM" id="Phobius"/>
    </source>
</evidence>
<keyword evidence="1" id="KW-0472">Membrane</keyword>
<name>A0ABX8CTR8_9NOCA</name>
<keyword evidence="1" id="KW-1133">Transmembrane helix</keyword>
<gene>
    <name evidence="2" type="ORF">KHQ06_03850</name>
</gene>
<organism evidence="2 3">
    <name type="scientific">Nocardia tengchongensis</name>
    <dbReference type="NCBI Taxonomy" id="2055889"/>
    <lineage>
        <taxon>Bacteria</taxon>
        <taxon>Bacillati</taxon>
        <taxon>Actinomycetota</taxon>
        <taxon>Actinomycetes</taxon>
        <taxon>Mycobacteriales</taxon>
        <taxon>Nocardiaceae</taxon>
        <taxon>Nocardia</taxon>
    </lineage>
</organism>
<dbReference type="InterPro" id="IPR021214">
    <property type="entry name" value="DUF2568"/>
</dbReference>
<protein>
    <submittedName>
        <fullName evidence="2">YrdB family protein</fullName>
    </submittedName>
</protein>
<accession>A0ABX8CTR8</accession>
<keyword evidence="1" id="KW-0812">Transmembrane</keyword>
<feature type="transmembrane region" description="Helical" evidence="1">
    <location>
        <begin position="64"/>
        <end position="86"/>
    </location>
</feature>